<evidence type="ECO:0000313" key="2">
    <source>
        <dbReference type="EMBL" id="KAH9368703.1"/>
    </source>
</evidence>
<accession>A0A9J6G159</accession>
<dbReference type="Proteomes" id="UP000821853">
    <property type="component" value="Chromosome 2"/>
</dbReference>
<evidence type="ECO:0000256" key="1">
    <source>
        <dbReference type="SAM" id="MobiDB-lite"/>
    </source>
</evidence>
<comment type="caution">
    <text evidence="2">The sequence shown here is derived from an EMBL/GenBank/DDBJ whole genome shotgun (WGS) entry which is preliminary data.</text>
</comment>
<feature type="region of interest" description="Disordered" evidence="1">
    <location>
        <begin position="1"/>
        <end position="31"/>
    </location>
</feature>
<name>A0A9J6G159_HAELO</name>
<feature type="compositionally biased region" description="Low complexity" evidence="1">
    <location>
        <begin position="352"/>
        <end position="369"/>
    </location>
</feature>
<evidence type="ECO:0000313" key="3">
    <source>
        <dbReference type="Proteomes" id="UP000821853"/>
    </source>
</evidence>
<dbReference type="OrthoDB" id="3535323at2759"/>
<feature type="compositionally biased region" description="Low complexity" evidence="1">
    <location>
        <begin position="592"/>
        <end position="610"/>
    </location>
</feature>
<feature type="region of interest" description="Disordered" evidence="1">
    <location>
        <begin position="352"/>
        <end position="372"/>
    </location>
</feature>
<dbReference type="VEuPathDB" id="VectorBase:HLOH_043144"/>
<feature type="compositionally biased region" description="Basic residues" evidence="1">
    <location>
        <begin position="154"/>
        <end position="163"/>
    </location>
</feature>
<protein>
    <submittedName>
        <fullName evidence="2">Uncharacterized protein</fullName>
    </submittedName>
</protein>
<dbReference type="Gene3D" id="2.170.270.10">
    <property type="entry name" value="SET domain"/>
    <property type="match status" value="1"/>
</dbReference>
<organism evidence="2 3">
    <name type="scientific">Haemaphysalis longicornis</name>
    <name type="common">Bush tick</name>
    <dbReference type="NCBI Taxonomy" id="44386"/>
    <lineage>
        <taxon>Eukaryota</taxon>
        <taxon>Metazoa</taxon>
        <taxon>Ecdysozoa</taxon>
        <taxon>Arthropoda</taxon>
        <taxon>Chelicerata</taxon>
        <taxon>Arachnida</taxon>
        <taxon>Acari</taxon>
        <taxon>Parasitiformes</taxon>
        <taxon>Ixodida</taxon>
        <taxon>Ixodoidea</taxon>
        <taxon>Ixodidae</taxon>
        <taxon>Haemaphysalinae</taxon>
        <taxon>Haemaphysalis</taxon>
    </lineage>
</organism>
<proteinExistence type="predicted"/>
<keyword evidence="3" id="KW-1185">Reference proteome</keyword>
<dbReference type="AlphaFoldDB" id="A0A9J6G159"/>
<feature type="region of interest" description="Disordered" evidence="1">
    <location>
        <begin position="589"/>
        <end position="622"/>
    </location>
</feature>
<feature type="region of interest" description="Disordered" evidence="1">
    <location>
        <begin position="154"/>
        <end position="184"/>
    </location>
</feature>
<reference evidence="2 3" key="1">
    <citation type="journal article" date="2020" name="Cell">
        <title>Large-Scale Comparative Analyses of Tick Genomes Elucidate Their Genetic Diversity and Vector Capacities.</title>
        <authorList>
            <consortium name="Tick Genome and Microbiome Consortium (TIGMIC)"/>
            <person name="Jia N."/>
            <person name="Wang J."/>
            <person name="Shi W."/>
            <person name="Du L."/>
            <person name="Sun Y."/>
            <person name="Zhan W."/>
            <person name="Jiang J.F."/>
            <person name="Wang Q."/>
            <person name="Zhang B."/>
            <person name="Ji P."/>
            <person name="Bell-Sakyi L."/>
            <person name="Cui X.M."/>
            <person name="Yuan T.T."/>
            <person name="Jiang B.G."/>
            <person name="Yang W.F."/>
            <person name="Lam T.T."/>
            <person name="Chang Q.C."/>
            <person name="Ding S.J."/>
            <person name="Wang X.J."/>
            <person name="Zhu J.G."/>
            <person name="Ruan X.D."/>
            <person name="Zhao L."/>
            <person name="Wei J.T."/>
            <person name="Ye R.Z."/>
            <person name="Que T.C."/>
            <person name="Du C.H."/>
            <person name="Zhou Y.H."/>
            <person name="Cheng J.X."/>
            <person name="Dai P.F."/>
            <person name="Guo W.B."/>
            <person name="Han X.H."/>
            <person name="Huang E.J."/>
            <person name="Li L.F."/>
            <person name="Wei W."/>
            <person name="Gao Y.C."/>
            <person name="Liu J.Z."/>
            <person name="Shao H.Z."/>
            <person name="Wang X."/>
            <person name="Wang C.C."/>
            <person name="Yang T.C."/>
            <person name="Huo Q.B."/>
            <person name="Li W."/>
            <person name="Chen H.Y."/>
            <person name="Chen S.E."/>
            <person name="Zhou L.G."/>
            <person name="Ni X.B."/>
            <person name="Tian J.H."/>
            <person name="Sheng Y."/>
            <person name="Liu T."/>
            <person name="Pan Y.S."/>
            <person name="Xia L.Y."/>
            <person name="Li J."/>
            <person name="Zhao F."/>
            <person name="Cao W.C."/>
        </authorList>
    </citation>
    <scope>NUCLEOTIDE SEQUENCE [LARGE SCALE GENOMIC DNA]</scope>
    <source>
        <strain evidence="2">HaeL-2018</strain>
    </source>
</reference>
<sequence length="682" mass="70530">MGEASLGAKAPDLVSDSSASSSRGPPAEVVWPPHAYADVGMAVDYASGVPVSLHQQQHHYERQEFAASDRESALVVYHEEPYSQQQPSSGTPVETYIQAPVPTSDSEQQLQHYDQEIEQRAADDMVAMSQVLDLAMASSSSRDSVVDISATLHHGHHTSHHLAARPSSASPSPPPSQSPTLLVLPGGAAEEPAAVAALRLESQLTVGPESAASLGLPMLLDKASLAASCSSSGAASSALSSLGGPSTSSGSRGGGAISLTAHFSQRYLLEQAQYLVADLASKDLLPSILQGPCSSGASSSSVVPSSPSPVACSSSSVHGLNFSLGAAAKAMLATQQQQHKFATGGALQHAGPSSAVGAAGSVSAMGASPERLEDEALEDDEAVLDSSSSAGHGALLEVHPTGTVPLYGNVFVTERGEVALVSSTGEDAEDLLEDVEQYHAANQVCHQNGAIHNYVSSSADLVDTSNSVEPGIHSTVDSTDSSEHVINTSEAYVDTSTDYGQQLDLSSTVEASTSSRGVQHSVLRMQGILARRLPELAASPSSSHSMTRAEVCSAGGVSAEELEELQGAPVSVSGGLHPDSTNSPRVVEMAASSPVHPGPLVSPSHSPGPSSGEGGASGQPADRSCASQYWCEDCNQFYDNECPRHKVQLIVDKPVLTRAWASLPASYLYVHKVSETADWRTK</sequence>
<dbReference type="InterPro" id="IPR046341">
    <property type="entry name" value="SET_dom_sf"/>
</dbReference>
<gene>
    <name evidence="2" type="ORF">HPB48_004722</name>
</gene>
<dbReference type="EMBL" id="JABSTR010000004">
    <property type="protein sequence ID" value="KAH9368703.1"/>
    <property type="molecule type" value="Genomic_DNA"/>
</dbReference>